<dbReference type="RefSeq" id="WP_071629901.1">
    <property type="nucleotide sequence ID" value="NZ_CP022375.1"/>
</dbReference>
<dbReference type="Proteomes" id="UP000253862">
    <property type="component" value="Chromosome"/>
</dbReference>
<accession>A0A345JTJ3</accession>
<keyword evidence="2" id="KW-1185">Reference proteome</keyword>
<dbReference type="Pfam" id="PF14107">
    <property type="entry name" value="DUF4280"/>
    <property type="match status" value="1"/>
</dbReference>
<dbReference type="InterPro" id="IPR025460">
    <property type="entry name" value="DUF4280"/>
</dbReference>
<name>A0A345JTJ3_9GAMM</name>
<dbReference type="EMBL" id="CP022375">
    <property type="protein sequence ID" value="AXH30639.1"/>
    <property type="molecule type" value="Genomic_DNA"/>
</dbReference>
<dbReference type="AlphaFoldDB" id="A0A345JTJ3"/>
<dbReference type="KEGG" id="foo:CGC45_08715"/>
<gene>
    <name evidence="1" type="ORF">CGC43_08685</name>
</gene>
<proteinExistence type="predicted"/>
<protein>
    <submittedName>
        <fullName evidence="1">DUF4280 domain-containing protein</fullName>
    </submittedName>
</protein>
<evidence type="ECO:0000313" key="2">
    <source>
        <dbReference type="Proteomes" id="UP000253862"/>
    </source>
</evidence>
<dbReference type="OrthoDB" id="4825649at2"/>
<reference evidence="1 2" key="1">
    <citation type="submission" date="2017-07" db="EMBL/GenBank/DDBJ databases">
        <title>Complete genome sequences and comparative analysis of the novel pathogen Francisella opportunistica.</title>
        <authorList>
            <person name="Dietrich E.A."/>
            <person name="Kingry L.C."/>
            <person name="Petersen J.M."/>
        </authorList>
    </citation>
    <scope>NUCLEOTIDE SEQUENCE [LARGE SCALE GENOMIC DNA]</scope>
    <source>
        <strain evidence="1 2">14-2155</strain>
    </source>
</reference>
<organism evidence="1 2">
    <name type="scientific">Francisella opportunistica</name>
    <dbReference type="NCBI Taxonomy" id="2016517"/>
    <lineage>
        <taxon>Bacteria</taxon>
        <taxon>Pseudomonadati</taxon>
        <taxon>Pseudomonadota</taxon>
        <taxon>Gammaproteobacteria</taxon>
        <taxon>Thiotrichales</taxon>
        <taxon>Francisellaceae</taxon>
        <taxon>Francisella</taxon>
    </lineage>
</organism>
<evidence type="ECO:0000313" key="1">
    <source>
        <dbReference type="EMBL" id="AXH30639.1"/>
    </source>
</evidence>
<sequence length="128" mass="13227">MSKQVCLGAQLKCSFGQSPSSLVVLPKPFSSNQKPAAVITDNAPMLNIPPFGMCSSPTNPAVIAATAAAMGVFTPAPCVPATTAPWSPGSSKVKINKIPSLTDKCKLNCAFGGIIEIQQPAQNKVDIE</sequence>